<keyword evidence="2" id="KW-1185">Reference proteome</keyword>
<dbReference type="AlphaFoldDB" id="A0A7X8XWC0"/>
<dbReference type="Proteomes" id="UP000585050">
    <property type="component" value="Unassembled WGS sequence"/>
</dbReference>
<gene>
    <name evidence="1" type="ORF">HGP29_13200</name>
</gene>
<evidence type="ECO:0000313" key="2">
    <source>
        <dbReference type="Proteomes" id="UP000585050"/>
    </source>
</evidence>
<accession>A0A7X8XWC0</accession>
<protein>
    <recommendedName>
        <fullName evidence="3">Zinc-finger domain-containing protein</fullName>
    </recommendedName>
</protein>
<evidence type="ECO:0008006" key="3">
    <source>
        <dbReference type="Google" id="ProtNLM"/>
    </source>
</evidence>
<name>A0A7X8XWC0_9BACT</name>
<organism evidence="1 2">
    <name type="scientific">Flammeovirga agarivorans</name>
    <dbReference type="NCBI Taxonomy" id="2726742"/>
    <lineage>
        <taxon>Bacteria</taxon>
        <taxon>Pseudomonadati</taxon>
        <taxon>Bacteroidota</taxon>
        <taxon>Cytophagia</taxon>
        <taxon>Cytophagales</taxon>
        <taxon>Flammeovirgaceae</taxon>
        <taxon>Flammeovirga</taxon>
    </lineage>
</organism>
<comment type="caution">
    <text evidence="1">The sequence shown here is derived from an EMBL/GenBank/DDBJ whole genome shotgun (WGS) entry which is preliminary data.</text>
</comment>
<reference evidence="1 2" key="1">
    <citation type="submission" date="2020-04" db="EMBL/GenBank/DDBJ databases">
        <title>Flammeovirga sp. SR4, a novel species isolated from seawater.</title>
        <authorList>
            <person name="Wang X."/>
        </authorList>
    </citation>
    <scope>NUCLEOTIDE SEQUENCE [LARGE SCALE GENOMIC DNA]</scope>
    <source>
        <strain evidence="1 2">SR4</strain>
    </source>
</reference>
<sequence length="79" mass="9119">MITCKKAAALIDKKAEVKLSFMDNLKLSIHTALCKTCKLYEKMTLRFDASMSLFYKKNEDVKITLSDEKKEKIINSLKK</sequence>
<dbReference type="EMBL" id="JABAIL010000004">
    <property type="protein sequence ID" value="NLR92177.1"/>
    <property type="molecule type" value="Genomic_DNA"/>
</dbReference>
<evidence type="ECO:0000313" key="1">
    <source>
        <dbReference type="EMBL" id="NLR92177.1"/>
    </source>
</evidence>
<dbReference type="RefSeq" id="WP_168882897.1">
    <property type="nucleotide sequence ID" value="NZ_JABAIL010000004.1"/>
</dbReference>
<proteinExistence type="predicted"/>